<gene>
    <name evidence="3" type="primary">LOC111083284</name>
</gene>
<evidence type="ECO:0000313" key="3">
    <source>
        <dbReference type="RefSeq" id="XP_022235394.1"/>
    </source>
</evidence>
<feature type="compositionally biased region" description="Low complexity" evidence="1">
    <location>
        <begin position="42"/>
        <end position="53"/>
    </location>
</feature>
<proteinExistence type="predicted"/>
<evidence type="ECO:0000313" key="2">
    <source>
        <dbReference type="Proteomes" id="UP000694941"/>
    </source>
</evidence>
<accession>A0ABM1RVI9</accession>
<dbReference type="GeneID" id="111083284"/>
<keyword evidence="2" id="KW-1185">Reference proteome</keyword>
<reference evidence="3" key="1">
    <citation type="submission" date="2025-08" db="UniProtKB">
        <authorList>
            <consortium name="RefSeq"/>
        </authorList>
    </citation>
    <scope>IDENTIFICATION</scope>
    <source>
        <tissue evidence="3">Muscle</tissue>
    </source>
</reference>
<feature type="compositionally biased region" description="Polar residues" evidence="1">
    <location>
        <begin position="31"/>
        <end position="40"/>
    </location>
</feature>
<protein>
    <submittedName>
        <fullName evidence="3">Uncharacterized protein LOC111083284</fullName>
    </submittedName>
</protein>
<evidence type="ECO:0000256" key="1">
    <source>
        <dbReference type="SAM" id="MobiDB-lite"/>
    </source>
</evidence>
<dbReference type="RefSeq" id="XP_022235394.1">
    <property type="nucleotide sequence ID" value="XM_022379686.1"/>
</dbReference>
<organism evidence="2 3">
    <name type="scientific">Limulus polyphemus</name>
    <name type="common">Atlantic horseshoe crab</name>
    <dbReference type="NCBI Taxonomy" id="6850"/>
    <lineage>
        <taxon>Eukaryota</taxon>
        <taxon>Metazoa</taxon>
        <taxon>Ecdysozoa</taxon>
        <taxon>Arthropoda</taxon>
        <taxon>Chelicerata</taxon>
        <taxon>Merostomata</taxon>
        <taxon>Xiphosura</taxon>
        <taxon>Limulidae</taxon>
        <taxon>Limulus</taxon>
    </lineage>
</organism>
<name>A0ABM1RVI9_LIMPO</name>
<dbReference type="Proteomes" id="UP000694941">
    <property type="component" value="Unplaced"/>
</dbReference>
<sequence>MAEGKVEPDMPMMETMKPTYRNFVCAPKLPNKQNTPTLSVDSGVSSAGSINSSKRNSQMSYAYRNPLFDQEIIIGRSVALPDVGSRMKIASMPHFWFQNTKDK</sequence>
<feature type="region of interest" description="Disordered" evidence="1">
    <location>
        <begin position="31"/>
        <end position="56"/>
    </location>
</feature>